<dbReference type="InterPro" id="IPR042277">
    <property type="entry name" value="IST1-like"/>
</dbReference>
<evidence type="ECO:0000313" key="4">
    <source>
        <dbReference type="Proteomes" id="UP000594261"/>
    </source>
</evidence>
<dbReference type="OrthoDB" id="29853at2759"/>
<feature type="compositionally biased region" description="Basic and acidic residues" evidence="2">
    <location>
        <begin position="233"/>
        <end position="266"/>
    </location>
</feature>
<dbReference type="PANTHER" id="PTHR12161:SF60">
    <property type="entry name" value="REGULATOR OF VPS4 ACTIVITY IN THE MVB PATHWAY PROTEIN"/>
    <property type="match status" value="1"/>
</dbReference>
<dbReference type="InterPro" id="IPR005061">
    <property type="entry name" value="Ist1"/>
</dbReference>
<dbReference type="EnsemblPlants" id="QL05p023337:mrna">
    <property type="protein sequence ID" value="QL05p023337:mrna"/>
    <property type="gene ID" value="QL05p023337"/>
</dbReference>
<dbReference type="AlphaFoldDB" id="A0A7N2LPG6"/>
<feature type="compositionally biased region" description="Basic and acidic residues" evidence="2">
    <location>
        <begin position="200"/>
        <end position="222"/>
    </location>
</feature>
<gene>
    <name evidence="3" type="primary">LOC115992056</name>
</gene>
<dbReference type="KEGG" id="qlo:115992056"/>
<feature type="region of interest" description="Disordered" evidence="2">
    <location>
        <begin position="354"/>
        <end position="517"/>
    </location>
</feature>
<reference evidence="3 4" key="1">
    <citation type="journal article" date="2016" name="G3 (Bethesda)">
        <title>First Draft Assembly and Annotation of the Genome of a California Endemic Oak Quercus lobata Nee (Fagaceae).</title>
        <authorList>
            <person name="Sork V.L."/>
            <person name="Fitz-Gibbon S.T."/>
            <person name="Puiu D."/>
            <person name="Crepeau M."/>
            <person name="Gugger P.F."/>
            <person name="Sherman R."/>
            <person name="Stevens K."/>
            <person name="Langley C.H."/>
            <person name="Pellegrini M."/>
            <person name="Salzberg S.L."/>
        </authorList>
    </citation>
    <scope>NUCLEOTIDE SEQUENCE [LARGE SCALE GENOMIC DNA]</scope>
    <source>
        <strain evidence="3 4">cv. SW786</strain>
    </source>
</reference>
<sequence>MLDGLLKPKFYNKCKSNLKLLKVRLEGIKKKRNAVQKYLKSDIVDLLRNNLDINAYGRAEGLLVEQNMTTCYELIENFRGCIYSHVSAMNKQSECPEECKEAISSLIYAAARFSDLPELRELRTIFTERYGSSLESYTNKEVIVERLKAKAPTKEMKLQLLQDLAQEFSINWDIKALEPKLYTSIPKQEHRRHGSLSNTDDEKWQKNKDDTVPEKNNQDSENRLSNGRGSITKRNDKDLNFRGRKDVTDDDKWQKNKDDAVPEKNNQDSTNRLSNGRGSITKRNDRDLNSRGIKDVTGDRHGMPTISEDKITTELSQGGLKKSSSLVGSVSKDEVDDKRPFYYKYTTPPYLKTKYEKDESSSEEPTKLKGHIDKEAAQHIDHPVVEDKPKPRSVRSRNLKPPPGRSNVGSSEIDGVTTLDSRGTKQEDARRSLRTIHSDDSAPRDEEDTNVDDLLMHFSKKKSPDESGKKKIYLKPPPSRQSDVDHGGYKWNRMKSDLDIGPARVEPTTSTGATKRHVRATSLQPEMLNVGQHVHPNLPDYDELAARLANIR</sequence>
<feature type="compositionally biased region" description="Low complexity" evidence="2">
    <location>
        <begin position="315"/>
        <end position="330"/>
    </location>
</feature>
<dbReference type="Gene3D" id="1.20.1260.60">
    <property type="entry name" value="Vacuolar protein sorting-associated protein Ist1"/>
    <property type="match status" value="1"/>
</dbReference>
<dbReference type="InParanoid" id="A0A7N2LPG6"/>
<name>A0A7N2LPG6_QUELO</name>
<dbReference type="EMBL" id="LRBV02000005">
    <property type="status" value="NOT_ANNOTATED_CDS"/>
    <property type="molecule type" value="Genomic_DNA"/>
</dbReference>
<evidence type="ECO:0000256" key="2">
    <source>
        <dbReference type="SAM" id="MobiDB-lite"/>
    </source>
</evidence>
<dbReference type="OMA" id="VMYKQRE"/>
<evidence type="ECO:0000313" key="3">
    <source>
        <dbReference type="EnsemblPlants" id="QL05p023337:mrna"/>
    </source>
</evidence>
<organism evidence="3 4">
    <name type="scientific">Quercus lobata</name>
    <name type="common">Valley oak</name>
    <dbReference type="NCBI Taxonomy" id="97700"/>
    <lineage>
        <taxon>Eukaryota</taxon>
        <taxon>Viridiplantae</taxon>
        <taxon>Streptophyta</taxon>
        <taxon>Embryophyta</taxon>
        <taxon>Tracheophyta</taxon>
        <taxon>Spermatophyta</taxon>
        <taxon>Magnoliopsida</taxon>
        <taxon>eudicotyledons</taxon>
        <taxon>Gunneridae</taxon>
        <taxon>Pentapetalae</taxon>
        <taxon>rosids</taxon>
        <taxon>fabids</taxon>
        <taxon>Fagales</taxon>
        <taxon>Fagaceae</taxon>
        <taxon>Quercus</taxon>
    </lineage>
</organism>
<proteinExistence type="inferred from homology"/>
<feature type="compositionally biased region" description="Basic and acidic residues" evidence="2">
    <location>
        <begin position="282"/>
        <end position="312"/>
    </location>
</feature>
<feature type="region of interest" description="Disordered" evidence="2">
    <location>
        <begin position="188"/>
        <end position="333"/>
    </location>
</feature>
<dbReference type="GO" id="GO:0015031">
    <property type="term" value="P:protein transport"/>
    <property type="evidence" value="ECO:0007669"/>
    <property type="project" value="InterPro"/>
</dbReference>
<feature type="compositionally biased region" description="Basic and acidic residues" evidence="2">
    <location>
        <begin position="422"/>
        <end position="444"/>
    </location>
</feature>
<reference evidence="3" key="2">
    <citation type="submission" date="2021-01" db="UniProtKB">
        <authorList>
            <consortium name="EnsemblPlants"/>
        </authorList>
    </citation>
    <scope>IDENTIFICATION</scope>
</reference>
<dbReference type="Proteomes" id="UP000594261">
    <property type="component" value="Chromosome 5"/>
</dbReference>
<dbReference type="RefSeq" id="XP_030971958.1">
    <property type="nucleotide sequence ID" value="XM_031116098.1"/>
</dbReference>
<evidence type="ECO:0008006" key="5">
    <source>
        <dbReference type="Google" id="ProtNLM"/>
    </source>
</evidence>
<dbReference type="GeneID" id="115992056"/>
<feature type="compositionally biased region" description="Basic and acidic residues" evidence="2">
    <location>
        <begin position="354"/>
        <end position="390"/>
    </location>
</feature>
<dbReference type="PANTHER" id="PTHR12161">
    <property type="entry name" value="IST1 FAMILY MEMBER"/>
    <property type="match status" value="1"/>
</dbReference>
<accession>A0A7N2LPG6</accession>
<dbReference type="Gramene" id="QL05p023337:mrna">
    <property type="protein sequence ID" value="QL05p023337:mrna"/>
    <property type="gene ID" value="QL05p023337"/>
</dbReference>
<evidence type="ECO:0000256" key="1">
    <source>
        <dbReference type="ARBA" id="ARBA00005536"/>
    </source>
</evidence>
<feature type="compositionally biased region" description="Basic and acidic residues" evidence="2">
    <location>
        <begin position="482"/>
        <end position="498"/>
    </location>
</feature>
<feature type="compositionally biased region" description="Polar residues" evidence="2">
    <location>
        <begin position="267"/>
        <end position="278"/>
    </location>
</feature>
<protein>
    <recommendedName>
        <fullName evidence="5">Regulator of Vps4 activity in the MVB pathway protein</fullName>
    </recommendedName>
</protein>
<keyword evidence="4" id="KW-1185">Reference proteome</keyword>
<comment type="similarity">
    <text evidence="1">Belongs to the IST1 family.</text>
</comment>
<dbReference type="Pfam" id="PF03398">
    <property type="entry name" value="Ist1"/>
    <property type="match status" value="1"/>
</dbReference>
<dbReference type="FunFam" id="1.20.1260.60:FF:000002">
    <property type="entry name" value="Vacuolar protein sorting-associated protein IST1"/>
    <property type="match status" value="1"/>
</dbReference>